<evidence type="ECO:0000256" key="1">
    <source>
        <dbReference type="ARBA" id="ARBA00022603"/>
    </source>
</evidence>
<feature type="region of interest" description="Disordered" evidence="5">
    <location>
        <begin position="412"/>
        <end position="431"/>
    </location>
</feature>
<dbReference type="Pfam" id="PF00145">
    <property type="entry name" value="DNA_methylase"/>
    <property type="match status" value="1"/>
</dbReference>
<dbReference type="PRINTS" id="PR00105">
    <property type="entry name" value="C5METTRFRASE"/>
</dbReference>
<dbReference type="SUPFAM" id="SSF53335">
    <property type="entry name" value="S-adenosyl-L-methionine-dependent methyltransferases"/>
    <property type="match status" value="2"/>
</dbReference>
<dbReference type="InterPro" id="IPR031303">
    <property type="entry name" value="C5_meth_CS"/>
</dbReference>
<dbReference type="Gene3D" id="3.40.50.150">
    <property type="entry name" value="Vaccinia Virus protein VP39"/>
    <property type="match status" value="1"/>
</dbReference>
<comment type="caution">
    <text evidence="6">The sequence shown here is derived from an EMBL/GenBank/DDBJ whole genome shotgun (WGS) entry which is preliminary data.</text>
</comment>
<dbReference type="InterPro" id="IPR029063">
    <property type="entry name" value="SAM-dependent_MTases_sf"/>
</dbReference>
<gene>
    <name evidence="6" type="ORF">JOF36_007141</name>
</gene>
<dbReference type="GO" id="GO:0003886">
    <property type="term" value="F:DNA (cytosine-5-)-methyltransferase activity"/>
    <property type="evidence" value="ECO:0007669"/>
    <property type="project" value="UniProtKB-EC"/>
</dbReference>
<proteinExistence type="predicted"/>
<reference evidence="6 7" key="1">
    <citation type="submission" date="2021-03" db="EMBL/GenBank/DDBJ databases">
        <title>Sequencing the genomes of 1000 actinobacteria strains.</title>
        <authorList>
            <person name="Klenk H.-P."/>
        </authorList>
    </citation>
    <scope>NUCLEOTIDE SEQUENCE [LARGE SCALE GENOMIC DNA]</scope>
    <source>
        <strain evidence="6 7">DSM 45256</strain>
    </source>
</reference>
<keyword evidence="3" id="KW-0949">S-adenosyl-L-methionine</keyword>
<keyword evidence="1 6" id="KW-0489">Methyltransferase</keyword>
<dbReference type="EMBL" id="JAGINU010000002">
    <property type="protein sequence ID" value="MBP2371368.1"/>
    <property type="molecule type" value="Genomic_DNA"/>
</dbReference>
<keyword evidence="7" id="KW-1185">Reference proteome</keyword>
<keyword evidence="4" id="KW-0680">Restriction system</keyword>
<evidence type="ECO:0000256" key="4">
    <source>
        <dbReference type="ARBA" id="ARBA00022747"/>
    </source>
</evidence>
<feature type="compositionally biased region" description="Basic and acidic residues" evidence="5">
    <location>
        <begin position="417"/>
        <end position="431"/>
    </location>
</feature>
<protein>
    <submittedName>
        <fullName evidence="6">DNA (Cytosine-5)-methyltransferase 1</fullName>
        <ecNumber evidence="6">2.1.1.37</ecNumber>
    </submittedName>
</protein>
<dbReference type="InterPro" id="IPR001525">
    <property type="entry name" value="C5_MeTfrase"/>
</dbReference>
<dbReference type="PROSITE" id="PS00095">
    <property type="entry name" value="C5_MTASE_2"/>
    <property type="match status" value="1"/>
</dbReference>
<name>A0ABS4W572_9PSEU</name>
<evidence type="ECO:0000256" key="5">
    <source>
        <dbReference type="SAM" id="MobiDB-lite"/>
    </source>
</evidence>
<dbReference type="Proteomes" id="UP001519295">
    <property type="component" value="Unassembled WGS sequence"/>
</dbReference>
<evidence type="ECO:0000256" key="2">
    <source>
        <dbReference type="ARBA" id="ARBA00022679"/>
    </source>
</evidence>
<accession>A0ABS4W572</accession>
<organism evidence="6 7">
    <name type="scientific">Pseudonocardia parietis</name>
    <dbReference type="NCBI Taxonomy" id="570936"/>
    <lineage>
        <taxon>Bacteria</taxon>
        <taxon>Bacillati</taxon>
        <taxon>Actinomycetota</taxon>
        <taxon>Actinomycetes</taxon>
        <taxon>Pseudonocardiales</taxon>
        <taxon>Pseudonocardiaceae</taxon>
        <taxon>Pseudonocardia</taxon>
    </lineage>
</organism>
<sequence>MHLINRARASDMFSWTDLFCGAGGSSSGIESVPGNTVRMACNHWALAIETHNHNMPHVDHDVADIAEIDPARYPATDGLWASPSCTFWSQARGERQDFADQGTEPTLFDLATTEDVEDEPPLADEARERSRALMHDVPRFAEHHRYKAVVVENVLPLLKWAYFPKWIARMRAQGYRHEVLSLNSAFAHQLGAPAPQLRDRVYVVFWQERYRRPDFERWTRPRAWCATCGEVVTAMRAPKNPSKPHGAYGQQYVFRCPRVSCRNDVVQPYVLPAAAAIDLSNPGQRIGDRARPLKPKTYARIEAGLRRYAGRGIVLEAAGNTFERRPGVRTWPVEDPLRTMHTTPSKAIAHAPLMRAHGAAGLQQIAERQAATALDSLVVPVEGREGKVAQPTSRPMRVQTARNENGLLIPCGGTWNDDARSTAEPMRTRTTRDTEAVVVVPLRNNNRAKTVHDPLDTFAASGNHHGLAMLMRNNTGGAEMCTPVDEPARTLTTAGHQSLVSWDPDVLYAYDTGSLRGVNRPMPTQTAVDGDAVMQIDIRVEDCRFRMLVADEVKLGMAFAPGYVLLGTSSRDKVKMCGNAVTPPVSRDIIACVVEAVTGTSITEPAPQ</sequence>
<dbReference type="GO" id="GO:0032259">
    <property type="term" value="P:methylation"/>
    <property type="evidence" value="ECO:0007669"/>
    <property type="project" value="UniProtKB-KW"/>
</dbReference>
<dbReference type="EC" id="2.1.1.37" evidence="6"/>
<dbReference type="RefSeq" id="WP_245353132.1">
    <property type="nucleotide sequence ID" value="NZ_JAGINU010000002.1"/>
</dbReference>
<evidence type="ECO:0000313" key="7">
    <source>
        <dbReference type="Proteomes" id="UP001519295"/>
    </source>
</evidence>
<evidence type="ECO:0000313" key="6">
    <source>
        <dbReference type="EMBL" id="MBP2371368.1"/>
    </source>
</evidence>
<keyword evidence="2 6" id="KW-0808">Transferase</keyword>
<evidence type="ECO:0000256" key="3">
    <source>
        <dbReference type="ARBA" id="ARBA00022691"/>
    </source>
</evidence>